<feature type="transmembrane region" description="Helical" evidence="12">
    <location>
        <begin position="332"/>
        <end position="353"/>
    </location>
</feature>
<dbReference type="RefSeq" id="WP_152431292.1">
    <property type="nucleotide sequence ID" value="NZ_CBCSDK010000018.1"/>
</dbReference>
<dbReference type="GO" id="GO:0055085">
    <property type="term" value="P:transmembrane transport"/>
    <property type="evidence" value="ECO:0007669"/>
    <property type="project" value="InterPro"/>
</dbReference>
<evidence type="ECO:0000256" key="9">
    <source>
        <dbReference type="ARBA" id="ARBA00022989"/>
    </source>
</evidence>
<dbReference type="PANTHER" id="PTHR33529">
    <property type="entry name" value="SLR0882 PROTEIN-RELATED"/>
    <property type="match status" value="1"/>
</dbReference>
<evidence type="ECO:0000256" key="3">
    <source>
        <dbReference type="ARBA" id="ARBA00007725"/>
    </source>
</evidence>
<keyword evidence="9 12" id="KW-1133">Transmembrane helix</keyword>
<evidence type="ECO:0000256" key="8">
    <source>
        <dbReference type="ARBA" id="ARBA00022692"/>
    </source>
</evidence>
<feature type="transmembrane region" description="Helical" evidence="12">
    <location>
        <begin position="101"/>
        <end position="120"/>
    </location>
</feature>
<feature type="transmembrane region" description="Helical" evidence="12">
    <location>
        <begin position="301"/>
        <end position="320"/>
    </location>
</feature>
<evidence type="ECO:0000313" key="13">
    <source>
        <dbReference type="EMBL" id="QFT27278.1"/>
    </source>
</evidence>
<evidence type="ECO:0000256" key="12">
    <source>
        <dbReference type="SAM" id="Phobius"/>
    </source>
</evidence>
<keyword evidence="10 12" id="KW-0472">Membrane</keyword>
<evidence type="ECO:0000256" key="2">
    <source>
        <dbReference type="ARBA" id="ARBA00004429"/>
    </source>
</evidence>
<dbReference type="GO" id="GO:0043190">
    <property type="term" value="C:ATP-binding cassette (ABC) transporter complex"/>
    <property type="evidence" value="ECO:0007669"/>
    <property type="project" value="InterPro"/>
</dbReference>
<sequence length="367" mass="40708">MIIVRYLIRETLKSQLAIFFILFLVFLSQKLIKVLAEASDGDIPASLVMHYVGLSMPSMGLLMLPLSLFLGILLTFGRLYAESEITVMNATGIGNKFLIRAALYLAVITGLLAGANAFVFSPMSQERLIQLEEEVAAENNVDMLQKGQFQGTPDGSSVVFIDDIEDKKLKNVFVAQMRPRGSILPSVSFSQSGEVNELSDGRQVIRMYDGVRYEGVPTRLDYMVTDFKQYEGLIGQRDVKPQSRDWEAIPTLQLISNPDPRAQAELQWRISLVVCIPLLTMLVVPLSAVNPRQGRFAKMGPAILIYLAYFLSISATKSALEDGSIPAFIGMWPINAALLLTAIGINSLDSIFVRRLKDNIRQRKKAA</sequence>
<name>A0A5P9CLV4_9VIBR</name>
<feature type="transmembrane region" description="Helical" evidence="12">
    <location>
        <begin position="62"/>
        <end position="81"/>
    </location>
</feature>
<evidence type="ECO:0000256" key="4">
    <source>
        <dbReference type="ARBA" id="ARBA00014213"/>
    </source>
</evidence>
<dbReference type="PANTHER" id="PTHR33529:SF7">
    <property type="entry name" value="LIPOPOLYSACCHARIDE EXPORT SYSTEM PERMEASE PROTEIN LPTF"/>
    <property type="match status" value="1"/>
</dbReference>
<keyword evidence="14" id="KW-1185">Reference proteome</keyword>
<evidence type="ECO:0000256" key="7">
    <source>
        <dbReference type="ARBA" id="ARBA00022519"/>
    </source>
</evidence>
<proteinExistence type="inferred from homology"/>
<keyword evidence="7" id="KW-0997">Cell inner membrane</keyword>
<comment type="subunit">
    <text evidence="11">Component of the lipopolysaccharide transport and assembly complex. The LptBFG transporter is composed of two ATP-binding proteins (LptB) and two transmembrane proteins (LptF and LptG).</text>
</comment>
<evidence type="ECO:0000256" key="1">
    <source>
        <dbReference type="ARBA" id="ARBA00002265"/>
    </source>
</evidence>
<reference evidence="13 14" key="1">
    <citation type="submission" date="2019-10" db="EMBL/GenBank/DDBJ databases">
        <title>Complete genome sequence of Vibrio sp. strain THAF100, isolated from non-filtered water from the water column of tank 6 of a marine aquarium containing stony-coral fragments. Water maintained at 26 degree C.</title>
        <authorList>
            <person name="Ruckert C."/>
            <person name="Franco A."/>
            <person name="Kalinowski J."/>
            <person name="Glaeser S."/>
        </authorList>
    </citation>
    <scope>NUCLEOTIDE SEQUENCE [LARGE SCALE GENOMIC DNA]</scope>
    <source>
        <strain evidence="13 14">THAF100</strain>
    </source>
</reference>
<gene>
    <name evidence="13" type="primary">lptF</name>
    <name evidence="13" type="ORF">FIV01_12710</name>
</gene>
<dbReference type="NCBIfam" id="TIGR04407">
    <property type="entry name" value="LptF_YjgP"/>
    <property type="match status" value="1"/>
</dbReference>
<dbReference type="Proteomes" id="UP000326936">
    <property type="component" value="Chromosome"/>
</dbReference>
<dbReference type="AlphaFoldDB" id="A0A5P9CLV4"/>
<dbReference type="Pfam" id="PF03739">
    <property type="entry name" value="LptF_LptG"/>
    <property type="match status" value="1"/>
</dbReference>
<keyword evidence="8 12" id="KW-0812">Transmembrane</keyword>
<dbReference type="OrthoDB" id="9778062at2"/>
<dbReference type="EMBL" id="CP045350">
    <property type="protein sequence ID" value="QFT27278.1"/>
    <property type="molecule type" value="Genomic_DNA"/>
</dbReference>
<dbReference type="GO" id="GO:0015920">
    <property type="term" value="P:lipopolysaccharide transport"/>
    <property type="evidence" value="ECO:0007669"/>
    <property type="project" value="TreeGrafter"/>
</dbReference>
<comment type="function">
    <text evidence="1">Part of the ABC transporter complex LptBFG involved in the translocation of lipopolysaccharide (LPS) from the inner membrane to the outer membrane.</text>
</comment>
<organism evidence="13 14">
    <name type="scientific">Vibrio aquimaris</name>
    <dbReference type="NCBI Taxonomy" id="2587862"/>
    <lineage>
        <taxon>Bacteria</taxon>
        <taxon>Pseudomonadati</taxon>
        <taxon>Pseudomonadota</taxon>
        <taxon>Gammaproteobacteria</taxon>
        <taxon>Vibrionales</taxon>
        <taxon>Vibrionaceae</taxon>
        <taxon>Vibrio</taxon>
    </lineage>
</organism>
<dbReference type="InterPro" id="IPR030922">
    <property type="entry name" value="LptF"/>
</dbReference>
<keyword evidence="6" id="KW-1003">Cell membrane</keyword>
<protein>
    <recommendedName>
        <fullName evidence="4">Lipopolysaccharide export system permease protein LptF</fullName>
    </recommendedName>
</protein>
<evidence type="ECO:0000256" key="11">
    <source>
        <dbReference type="ARBA" id="ARBA00026081"/>
    </source>
</evidence>
<dbReference type="KEGG" id="vaq:FIV01_12710"/>
<comment type="similarity">
    <text evidence="3">Belongs to the LptF/LptG family.</text>
</comment>
<evidence type="ECO:0000256" key="6">
    <source>
        <dbReference type="ARBA" id="ARBA00022475"/>
    </source>
</evidence>
<dbReference type="InterPro" id="IPR005495">
    <property type="entry name" value="LptG/LptF_permease"/>
</dbReference>
<feature type="transmembrane region" description="Helical" evidence="12">
    <location>
        <begin position="268"/>
        <end position="289"/>
    </location>
</feature>
<evidence type="ECO:0000313" key="14">
    <source>
        <dbReference type="Proteomes" id="UP000326936"/>
    </source>
</evidence>
<evidence type="ECO:0000256" key="10">
    <source>
        <dbReference type="ARBA" id="ARBA00023136"/>
    </source>
</evidence>
<keyword evidence="5" id="KW-0813">Transport</keyword>
<accession>A0A5P9CLV4</accession>
<comment type="subcellular location">
    <subcellularLocation>
        <location evidence="2">Cell inner membrane</location>
        <topology evidence="2">Multi-pass membrane protein</topology>
    </subcellularLocation>
</comment>
<evidence type="ECO:0000256" key="5">
    <source>
        <dbReference type="ARBA" id="ARBA00022448"/>
    </source>
</evidence>